<gene>
    <name evidence="1" type="primary">RHB1</name>
    <name evidence="1" type="ORF">FBU59_006797</name>
</gene>
<evidence type="ECO:0000313" key="2">
    <source>
        <dbReference type="Proteomes" id="UP001150603"/>
    </source>
</evidence>
<proteinExistence type="predicted"/>
<keyword evidence="2" id="KW-1185">Reference proteome</keyword>
<evidence type="ECO:0000313" key="1">
    <source>
        <dbReference type="EMBL" id="KAJ1931203.1"/>
    </source>
</evidence>
<comment type="caution">
    <text evidence="1">The sequence shown here is derived from an EMBL/GenBank/DDBJ whole genome shotgun (WGS) entry which is preliminary data.</text>
</comment>
<name>A0ACC1IYX0_9FUNG</name>
<organism evidence="1 2">
    <name type="scientific">Linderina macrospora</name>
    <dbReference type="NCBI Taxonomy" id="4868"/>
    <lineage>
        <taxon>Eukaryota</taxon>
        <taxon>Fungi</taxon>
        <taxon>Fungi incertae sedis</taxon>
        <taxon>Zoopagomycota</taxon>
        <taxon>Kickxellomycotina</taxon>
        <taxon>Kickxellomycetes</taxon>
        <taxon>Kickxellales</taxon>
        <taxon>Kickxellaceae</taxon>
        <taxon>Linderina</taxon>
    </lineage>
</organism>
<reference evidence="1" key="1">
    <citation type="submission" date="2022-07" db="EMBL/GenBank/DDBJ databases">
        <title>Phylogenomic reconstructions and comparative analyses of Kickxellomycotina fungi.</title>
        <authorList>
            <person name="Reynolds N.K."/>
            <person name="Stajich J.E."/>
            <person name="Barry K."/>
            <person name="Grigoriev I.V."/>
            <person name="Crous P."/>
            <person name="Smith M.E."/>
        </authorList>
    </citation>
    <scope>NUCLEOTIDE SEQUENCE</scope>
    <source>
        <strain evidence="1">NRRL 5244</strain>
    </source>
</reference>
<sequence length="156" mass="17434">MEDEFIDTYYPTVELVHDQIITVKGVEYKVHIIDSAGQDEFSLLDTRYAVDIDVYVIAFSVVARKSFEMARIIRDKILDLSGTESVTMVLVGNKIDLKDQRVVSFEEADAMAKEFDCPYIETSAKTNNNISELFVKSVSETTKQDGETADGSEGGN</sequence>
<feature type="non-terminal residue" evidence="1">
    <location>
        <position position="156"/>
    </location>
</feature>
<dbReference type="Proteomes" id="UP001150603">
    <property type="component" value="Unassembled WGS sequence"/>
</dbReference>
<protein>
    <submittedName>
        <fullName evidence="1">GTP-binding protein</fullName>
    </submittedName>
</protein>
<accession>A0ACC1IYX0</accession>
<dbReference type="EMBL" id="JANBPW010006126">
    <property type="protein sequence ID" value="KAJ1931203.1"/>
    <property type="molecule type" value="Genomic_DNA"/>
</dbReference>